<protein>
    <submittedName>
        <fullName evidence="1">Uncharacterized protein</fullName>
    </submittedName>
</protein>
<sequence length="1771" mass="199349">MDGGLDTVGRPHASDDTAVDVDSDADTCRICSAPAEPGQPLFYPCKCSGTIRYIHQDCLTTWLAHSKKKTCDVCKYPYSFTKVYAEDMPKHLPLVLLFRRSAQHGLFAILFCIRAVVVSFVWLAILPWITVWTWRMYFAMGNSTAFWISARPRPTSTSSLFFYNLTSRSRTPSSNTTIADAFPSAVANRTDSSPLNHFISHPLLRSISADIFTGQIIATLIVLVFIAVFLLREWISQNARPGVFEDGDMAGAAGAAEMEREQELQRERDREALQQRERDLMRDRQILRERQAQMRRMRQQLRDLERQRRAKEREVRELERAQHSRQQPEQGQLRHPHRPMKDLPSRPPSARARANAENGHPSSANQPVDTARPTPHSLTLSGDDVRTARMQEMTRRQAEWRREHPWEARLGEPKPYQRVRRTLSPSSFPGKGKEKADATRMDPITSLLQKRIDAGVLEADNWQLYDFEMFEMDRLGISRMFASESKAAERDPRELFWEAENAAKAERDKTTSTAQFGDETVLGLSVQKTATRIPDDWTEWLGPATDDARRWRARRRVLYDRWQDEAYNDELGVIDVPQELADVRLEDMMLKSYGERTPPPEQKPSNRTFDIPGSIPAQDALKNHHRWAGSNRAHPLRVVNRMDGEVPAPLPEEVPAEPRPLRRYLRIKLDDPTATPFSFANHGVAPKDFFEPKAPSPLPYPIAPSSASTSSPSSSQSLLPHSAPTGPPSAVGIPRRPPMPTATLPTPTTPPVPLRNKESTPLGSPSLATYRPPEEFQDEIAGYFDTVMEETDARPEDFEEEHAIYFRDPEANDEVDLQTDEDGDEVEEAQPLVLLTDSEAEDVEDVAVGNGVEDDPQGAVWAPEWEEEDLEPGAEMDDAVEGEGDGEEEGEAGAEEVDDGAMAAQIAEDEIGVEDDMEGALEAIGLRGPLYVVAQNAALMIFVLDTAIGLGVWLPFTFGKSTALLSLDPKRALQVLHWPIKLMRVITDPIVDSALFLIGRVLLPSALTFAKFVLLATLWLLGALASKVIGRHALDKATEYYWAVHANITRQPWGKARDFMMSRVSSVLAPAPVPSPSPSLLDRFFDLDHPVVRFAEPHFAVLGQQVRLSSDSFKQGWMRMALGDGNSERVFAVCLGYAVIGLLLAFYLNVLTVGTVKSAGRAVRSAVRQQLLVIKVATFIVIELILFPLGCGINLDLCSIWLFPEASLHSRLMFFKYAPLTATFYHWVIGTMFMYQFAILLAGCRTIMRPGAMWFIKDPSDQNFHPIRDILERPALIQLRKLSVSAIMYGLVVAFGVGSIGGIMRVSSGAILPLRWKPREPLSDIPLDLLFLHIMLPYTVHFFRPRKAIRRASIQVWRYLCARLRLTSYMFGELHPEEEFTPQQTNWFRKVEEKSSDAAQPSFDGSYRRVPASDNVVIPRDMRATAEVDAQGNPANEEAGVLIAAQNTEAERAKRNANEDYTVVYIPPHFRYRIAAFIIALWVIGCVFIAVALSTPIHLGRQIFKLFTEKEVHDGYSFLVGFYSLWACWTIGYAVDHLDRRRQRQSSDEPRAKFPLFLAKRSFLWLAKVTYMAFFLGVVMPILIALVVEVYMVLPIRLTLDPNLVPRIRIVDMWALGIIYAKIALQAHNMRPHDHLTAGIRNIQLHGWTNPDPIQATTEVIIPLLAGLIGMLVLPPFAVTVFRRFVPLRLEDRYILMHVYPSIFAAAGFARMVVAVAGVLSSWSQGIRDKEFLVEMRLRNYEQERVAKKAEAEQVKAAEGEAEGNGPWGAD</sequence>
<dbReference type="Proteomes" id="UP000814140">
    <property type="component" value="Unassembled WGS sequence"/>
</dbReference>
<reference evidence="1" key="1">
    <citation type="submission" date="2021-03" db="EMBL/GenBank/DDBJ databases">
        <authorList>
            <consortium name="DOE Joint Genome Institute"/>
            <person name="Ahrendt S."/>
            <person name="Looney B.P."/>
            <person name="Miyauchi S."/>
            <person name="Morin E."/>
            <person name="Drula E."/>
            <person name="Courty P.E."/>
            <person name="Chicoki N."/>
            <person name="Fauchery L."/>
            <person name="Kohler A."/>
            <person name="Kuo A."/>
            <person name="Labutti K."/>
            <person name="Pangilinan J."/>
            <person name="Lipzen A."/>
            <person name="Riley R."/>
            <person name="Andreopoulos W."/>
            <person name="He G."/>
            <person name="Johnson J."/>
            <person name="Barry K.W."/>
            <person name="Grigoriev I.V."/>
            <person name="Nagy L."/>
            <person name="Hibbett D."/>
            <person name="Henrissat B."/>
            <person name="Matheny P.B."/>
            <person name="Labbe J."/>
            <person name="Martin F."/>
        </authorList>
    </citation>
    <scope>NUCLEOTIDE SEQUENCE</scope>
    <source>
        <strain evidence="1">HHB10654</strain>
    </source>
</reference>
<gene>
    <name evidence="1" type="ORF">BV25DRAFT_1990235</name>
</gene>
<comment type="caution">
    <text evidence="1">The sequence shown here is derived from an EMBL/GenBank/DDBJ whole genome shotgun (WGS) entry which is preliminary data.</text>
</comment>
<keyword evidence="2" id="KW-1185">Reference proteome</keyword>
<name>A0ACB8T5C6_9AGAM</name>
<accession>A0ACB8T5C6</accession>
<proteinExistence type="predicted"/>
<reference evidence="1" key="2">
    <citation type="journal article" date="2022" name="New Phytol.">
        <title>Evolutionary transition to the ectomycorrhizal habit in the genomes of a hyperdiverse lineage of mushroom-forming fungi.</title>
        <authorList>
            <person name="Looney B."/>
            <person name="Miyauchi S."/>
            <person name="Morin E."/>
            <person name="Drula E."/>
            <person name="Courty P.E."/>
            <person name="Kohler A."/>
            <person name="Kuo A."/>
            <person name="LaButti K."/>
            <person name="Pangilinan J."/>
            <person name="Lipzen A."/>
            <person name="Riley R."/>
            <person name="Andreopoulos W."/>
            <person name="He G."/>
            <person name="Johnson J."/>
            <person name="Nolan M."/>
            <person name="Tritt A."/>
            <person name="Barry K.W."/>
            <person name="Grigoriev I.V."/>
            <person name="Nagy L.G."/>
            <person name="Hibbett D."/>
            <person name="Henrissat B."/>
            <person name="Matheny P.B."/>
            <person name="Labbe J."/>
            <person name="Martin F.M."/>
        </authorList>
    </citation>
    <scope>NUCLEOTIDE SEQUENCE</scope>
    <source>
        <strain evidence="1">HHB10654</strain>
    </source>
</reference>
<evidence type="ECO:0000313" key="1">
    <source>
        <dbReference type="EMBL" id="KAI0064059.1"/>
    </source>
</evidence>
<evidence type="ECO:0000313" key="2">
    <source>
        <dbReference type="Proteomes" id="UP000814140"/>
    </source>
</evidence>
<dbReference type="EMBL" id="MU277200">
    <property type="protein sequence ID" value="KAI0064059.1"/>
    <property type="molecule type" value="Genomic_DNA"/>
</dbReference>
<organism evidence="1 2">
    <name type="scientific">Artomyces pyxidatus</name>
    <dbReference type="NCBI Taxonomy" id="48021"/>
    <lineage>
        <taxon>Eukaryota</taxon>
        <taxon>Fungi</taxon>
        <taxon>Dikarya</taxon>
        <taxon>Basidiomycota</taxon>
        <taxon>Agaricomycotina</taxon>
        <taxon>Agaricomycetes</taxon>
        <taxon>Russulales</taxon>
        <taxon>Auriscalpiaceae</taxon>
        <taxon>Artomyces</taxon>
    </lineage>
</organism>